<keyword evidence="1" id="KW-0677">Repeat</keyword>
<feature type="domain" description="Thioredoxin" evidence="3">
    <location>
        <begin position="174"/>
        <end position="262"/>
    </location>
</feature>
<dbReference type="InterPro" id="IPR036249">
    <property type="entry name" value="Thioredoxin-like_sf"/>
</dbReference>
<sequence>MYCRFENAVTAAEKAGQIDARNIEVAVLLSNVRLVARARARGNDLFKSERFTEACSAYGEGLRLDPSNPVLYCNRAACWFKLGMWERSIEDCNHALSIQPSYTKALLRRAASNSKLQRWEDAVRDYEVLRKELPFDNEVAESLFHAQIALKKSRGEEVYNLKFGGEVEEVSGLENFRAAVSLPGVSVVHFKVNSNSQCKQISPFVDTLCGRYPSINFLKVDIEASPAVANMENVRIVPTFKIYKNGNRVKEIVCPSREMLEHSVKHYNF</sequence>
<dbReference type="Gene3D" id="3.40.30.10">
    <property type="entry name" value="Glutaredoxin"/>
    <property type="match status" value="1"/>
</dbReference>
<dbReference type="PANTHER" id="PTHR46050">
    <property type="entry name" value="TPR REPEAT-CONTAINING THIOREDOXIN"/>
    <property type="match status" value="1"/>
</dbReference>
<comment type="caution">
    <text evidence="4">The sequence shown here is derived from an EMBL/GenBank/DDBJ whole genome shotgun (WGS) entry which is preliminary data.</text>
</comment>
<gene>
    <name evidence="4" type="ORF">PanWU01x14_356400</name>
</gene>
<evidence type="ECO:0000256" key="2">
    <source>
        <dbReference type="ARBA" id="ARBA00022803"/>
    </source>
</evidence>
<dbReference type="GO" id="GO:0016740">
    <property type="term" value="F:transferase activity"/>
    <property type="evidence" value="ECO:0007669"/>
    <property type="project" value="UniProtKB-KW"/>
</dbReference>
<keyword evidence="5" id="KW-1185">Reference proteome</keyword>
<evidence type="ECO:0000313" key="4">
    <source>
        <dbReference type="EMBL" id="PON32996.1"/>
    </source>
</evidence>
<evidence type="ECO:0000313" key="5">
    <source>
        <dbReference type="Proteomes" id="UP000237105"/>
    </source>
</evidence>
<dbReference type="EMBL" id="JXTB01000764">
    <property type="protein sequence ID" value="PON32996.1"/>
    <property type="molecule type" value="Genomic_DNA"/>
</dbReference>
<dbReference type="PANTHER" id="PTHR46050:SF3">
    <property type="entry name" value="TPR REPEAT-CONTAINING THIOREDOXIN TTL1"/>
    <property type="match status" value="1"/>
</dbReference>
<name>A0A2P5A8X5_PARAD</name>
<dbReference type="Gene3D" id="1.25.40.10">
    <property type="entry name" value="Tetratricopeptide repeat domain"/>
    <property type="match status" value="1"/>
</dbReference>
<dbReference type="SUPFAM" id="SSF52833">
    <property type="entry name" value="Thioredoxin-like"/>
    <property type="match status" value="1"/>
</dbReference>
<keyword evidence="2" id="KW-0802">TPR repeat</keyword>
<dbReference type="Pfam" id="PF00085">
    <property type="entry name" value="Thioredoxin"/>
    <property type="match status" value="1"/>
</dbReference>
<accession>A0A2P5A8X5</accession>
<dbReference type="STRING" id="3476.A0A2P5A8X5"/>
<dbReference type="InterPro" id="IPR044534">
    <property type="entry name" value="TTL1-4"/>
</dbReference>
<protein>
    <submittedName>
        <fullName evidence="4">N-terminal acetyltransferase A, auxiliary subunit</fullName>
    </submittedName>
</protein>
<dbReference type="InterPro" id="IPR011990">
    <property type="entry name" value="TPR-like_helical_dom_sf"/>
</dbReference>
<evidence type="ECO:0000256" key="1">
    <source>
        <dbReference type="ARBA" id="ARBA00022737"/>
    </source>
</evidence>
<dbReference type="OrthoDB" id="2121326at2759"/>
<dbReference type="Pfam" id="PF00515">
    <property type="entry name" value="TPR_1"/>
    <property type="match status" value="1"/>
</dbReference>
<dbReference type="GO" id="GO:0006950">
    <property type="term" value="P:response to stress"/>
    <property type="evidence" value="ECO:0007669"/>
    <property type="project" value="UniProtKB-ARBA"/>
</dbReference>
<dbReference type="FunFam" id="3.40.30.10:FF:000211">
    <property type="entry name" value="TPR repeat-containing thioredoxin TTL4"/>
    <property type="match status" value="1"/>
</dbReference>
<dbReference type="AlphaFoldDB" id="A0A2P5A8X5"/>
<dbReference type="GO" id="GO:0005737">
    <property type="term" value="C:cytoplasm"/>
    <property type="evidence" value="ECO:0007669"/>
    <property type="project" value="TreeGrafter"/>
</dbReference>
<organism evidence="4 5">
    <name type="scientific">Parasponia andersonii</name>
    <name type="common">Sponia andersonii</name>
    <dbReference type="NCBI Taxonomy" id="3476"/>
    <lineage>
        <taxon>Eukaryota</taxon>
        <taxon>Viridiplantae</taxon>
        <taxon>Streptophyta</taxon>
        <taxon>Embryophyta</taxon>
        <taxon>Tracheophyta</taxon>
        <taxon>Spermatophyta</taxon>
        <taxon>Magnoliopsida</taxon>
        <taxon>eudicotyledons</taxon>
        <taxon>Gunneridae</taxon>
        <taxon>Pentapetalae</taxon>
        <taxon>rosids</taxon>
        <taxon>fabids</taxon>
        <taxon>Rosales</taxon>
        <taxon>Cannabaceae</taxon>
        <taxon>Parasponia</taxon>
    </lineage>
</organism>
<proteinExistence type="predicted"/>
<evidence type="ECO:0000259" key="3">
    <source>
        <dbReference type="Pfam" id="PF00085"/>
    </source>
</evidence>
<reference evidence="5" key="1">
    <citation type="submission" date="2016-06" db="EMBL/GenBank/DDBJ databases">
        <title>Parallel loss of symbiosis genes in relatives of nitrogen-fixing non-legume Parasponia.</title>
        <authorList>
            <person name="Van Velzen R."/>
            <person name="Holmer R."/>
            <person name="Bu F."/>
            <person name="Rutten L."/>
            <person name="Van Zeijl A."/>
            <person name="Liu W."/>
            <person name="Santuari L."/>
            <person name="Cao Q."/>
            <person name="Sharma T."/>
            <person name="Shen D."/>
            <person name="Roswanjaya Y."/>
            <person name="Wardhani T."/>
            <person name="Kalhor M.S."/>
            <person name="Jansen J."/>
            <person name="Van den Hoogen J."/>
            <person name="Gungor B."/>
            <person name="Hartog M."/>
            <person name="Hontelez J."/>
            <person name="Verver J."/>
            <person name="Yang W.-C."/>
            <person name="Schijlen E."/>
            <person name="Repin R."/>
            <person name="Schilthuizen M."/>
            <person name="Schranz E."/>
            <person name="Heidstra R."/>
            <person name="Miyata K."/>
            <person name="Fedorova E."/>
            <person name="Kohlen W."/>
            <person name="Bisseling T."/>
            <person name="Smit S."/>
            <person name="Geurts R."/>
        </authorList>
    </citation>
    <scope>NUCLEOTIDE SEQUENCE [LARGE SCALE GENOMIC DNA]</scope>
    <source>
        <strain evidence="5">cv. WU1-14</strain>
    </source>
</reference>
<dbReference type="InterPro" id="IPR019734">
    <property type="entry name" value="TPR_rpt"/>
</dbReference>
<keyword evidence="4" id="KW-0808">Transferase</keyword>
<dbReference type="SMART" id="SM00028">
    <property type="entry name" value="TPR"/>
    <property type="match status" value="3"/>
</dbReference>
<dbReference type="InterPro" id="IPR013766">
    <property type="entry name" value="Thioredoxin_domain"/>
</dbReference>
<dbReference type="CDD" id="cd02947">
    <property type="entry name" value="TRX_family"/>
    <property type="match status" value="1"/>
</dbReference>
<dbReference type="Proteomes" id="UP000237105">
    <property type="component" value="Unassembled WGS sequence"/>
</dbReference>